<evidence type="ECO:0000313" key="7">
    <source>
        <dbReference type="Proteomes" id="UP000002358"/>
    </source>
</evidence>
<dbReference type="Gene3D" id="2.40.10.10">
    <property type="entry name" value="Trypsin-like serine proteases"/>
    <property type="match status" value="1"/>
</dbReference>
<evidence type="ECO:0000256" key="4">
    <source>
        <dbReference type="ARBA" id="ARBA00023157"/>
    </source>
</evidence>
<dbReference type="GO" id="GO:0004252">
    <property type="term" value="F:serine-type endopeptidase activity"/>
    <property type="evidence" value="ECO:0007669"/>
    <property type="project" value="InterPro"/>
</dbReference>
<dbReference type="EnsemblMetazoa" id="XM_031932822">
    <property type="protein sequence ID" value="XP_031788682"/>
    <property type="gene ID" value="LOC103315946"/>
</dbReference>
<dbReference type="InParanoid" id="A0A7M7QMH4"/>
<evidence type="ECO:0000256" key="1">
    <source>
        <dbReference type="ARBA" id="ARBA00022670"/>
    </source>
</evidence>
<evidence type="ECO:0000256" key="3">
    <source>
        <dbReference type="ARBA" id="ARBA00022825"/>
    </source>
</evidence>
<keyword evidence="1" id="KW-0645">Protease</keyword>
<dbReference type="InterPro" id="IPR043504">
    <property type="entry name" value="Peptidase_S1_PA_chymotrypsin"/>
</dbReference>
<keyword evidence="2" id="KW-0378">Hydrolase</keyword>
<dbReference type="GO" id="GO:0006508">
    <property type="term" value="P:proteolysis"/>
    <property type="evidence" value="ECO:0007669"/>
    <property type="project" value="UniProtKB-KW"/>
</dbReference>
<feature type="domain" description="Peptidase S1" evidence="5">
    <location>
        <begin position="18"/>
        <end position="167"/>
    </location>
</feature>
<dbReference type="GeneID" id="103315946"/>
<dbReference type="PROSITE" id="PS50240">
    <property type="entry name" value="TRYPSIN_DOM"/>
    <property type="match status" value="1"/>
</dbReference>
<organism evidence="6 7">
    <name type="scientific">Nasonia vitripennis</name>
    <name type="common">Parasitic wasp</name>
    <dbReference type="NCBI Taxonomy" id="7425"/>
    <lineage>
        <taxon>Eukaryota</taxon>
        <taxon>Metazoa</taxon>
        <taxon>Ecdysozoa</taxon>
        <taxon>Arthropoda</taxon>
        <taxon>Hexapoda</taxon>
        <taxon>Insecta</taxon>
        <taxon>Pterygota</taxon>
        <taxon>Neoptera</taxon>
        <taxon>Endopterygota</taxon>
        <taxon>Hymenoptera</taxon>
        <taxon>Apocrita</taxon>
        <taxon>Proctotrupomorpha</taxon>
        <taxon>Chalcidoidea</taxon>
        <taxon>Pteromalidae</taxon>
        <taxon>Pteromalinae</taxon>
        <taxon>Nasonia</taxon>
    </lineage>
</organism>
<dbReference type="RefSeq" id="XP_031788682.1">
    <property type="nucleotide sequence ID" value="XM_031932822.1"/>
</dbReference>
<sequence length="167" mass="18508">MTENVNPCIEASSIKERLIGAKDAEIGEFPFAVSIRSNNKHFCSGALITKRHVLTVAHCVFVTNYMFGSLIVVVGTNSVSTGGKSYRISHSYQHPDFEFQDLFPDWMYDIGIFKGDSGGPLTQDGVLISASYLEVSLVPKAIRAFIQTYSNIQVTSMKLLTKVNKHR</sequence>
<dbReference type="InterPro" id="IPR001254">
    <property type="entry name" value="Trypsin_dom"/>
</dbReference>
<keyword evidence="4" id="KW-1015">Disulfide bond</keyword>
<accession>A0A7M7QMH4</accession>
<dbReference type="SUPFAM" id="SSF50494">
    <property type="entry name" value="Trypsin-like serine proteases"/>
    <property type="match status" value="1"/>
</dbReference>
<evidence type="ECO:0000256" key="2">
    <source>
        <dbReference type="ARBA" id="ARBA00022801"/>
    </source>
</evidence>
<name>A0A7M7QMH4_NASVI</name>
<dbReference type="PROSITE" id="PS00135">
    <property type="entry name" value="TRYPSIN_SER"/>
    <property type="match status" value="1"/>
</dbReference>
<dbReference type="SMR" id="A0A7M7QMH4"/>
<dbReference type="InterPro" id="IPR033116">
    <property type="entry name" value="TRYPSIN_SER"/>
</dbReference>
<evidence type="ECO:0000259" key="5">
    <source>
        <dbReference type="PROSITE" id="PS50240"/>
    </source>
</evidence>
<keyword evidence="7" id="KW-1185">Reference proteome</keyword>
<dbReference type="PANTHER" id="PTHR24276">
    <property type="entry name" value="POLYSERASE-RELATED"/>
    <property type="match status" value="1"/>
</dbReference>
<reference evidence="6" key="1">
    <citation type="submission" date="2021-01" db="UniProtKB">
        <authorList>
            <consortium name="EnsemblMetazoa"/>
        </authorList>
    </citation>
    <scope>IDENTIFICATION</scope>
</reference>
<dbReference type="InterPro" id="IPR009003">
    <property type="entry name" value="Peptidase_S1_PA"/>
</dbReference>
<protein>
    <recommendedName>
        <fullName evidence="5">Peptidase S1 domain-containing protein</fullName>
    </recommendedName>
</protein>
<dbReference type="KEGG" id="nvi:103315946"/>
<evidence type="ECO:0000313" key="6">
    <source>
        <dbReference type="EnsemblMetazoa" id="XP_031788682"/>
    </source>
</evidence>
<proteinExistence type="predicted"/>
<dbReference type="Pfam" id="PF00089">
    <property type="entry name" value="Trypsin"/>
    <property type="match status" value="1"/>
</dbReference>
<dbReference type="Proteomes" id="UP000002358">
    <property type="component" value="Unassembled WGS sequence"/>
</dbReference>
<dbReference type="PANTHER" id="PTHR24276:SF98">
    <property type="entry name" value="FI18310P1-RELATED"/>
    <property type="match status" value="1"/>
</dbReference>
<dbReference type="InterPro" id="IPR050430">
    <property type="entry name" value="Peptidase_S1"/>
</dbReference>
<dbReference type="AlphaFoldDB" id="A0A7M7QMH4"/>
<dbReference type="OrthoDB" id="546450at2759"/>
<keyword evidence="3" id="KW-0720">Serine protease</keyword>